<protein>
    <submittedName>
        <fullName evidence="1">Uncharacterized protein</fullName>
    </submittedName>
</protein>
<dbReference type="AlphaFoldDB" id="A0A0E0M234"/>
<evidence type="ECO:0000313" key="2">
    <source>
        <dbReference type="Proteomes" id="UP000026962"/>
    </source>
</evidence>
<keyword evidence="2" id="KW-1185">Reference proteome</keyword>
<sequence>MVIEPVQGRSETSVPQNLEVQQDTRVRLMHIQIHSQVGFSSELLGLVAPQHSIDGTEGAT</sequence>
<dbReference type="Proteomes" id="UP000026962">
    <property type="component" value="Chromosome 9"/>
</dbReference>
<dbReference type="Gramene" id="OPUNC09G11360.1">
    <property type="protein sequence ID" value="OPUNC09G11360.1"/>
    <property type="gene ID" value="OPUNC09G11360"/>
</dbReference>
<evidence type="ECO:0000313" key="1">
    <source>
        <dbReference type="EnsemblPlants" id="OPUNC09G11360.1"/>
    </source>
</evidence>
<accession>A0A0E0M234</accession>
<organism evidence="1">
    <name type="scientific">Oryza punctata</name>
    <name type="common">Red rice</name>
    <dbReference type="NCBI Taxonomy" id="4537"/>
    <lineage>
        <taxon>Eukaryota</taxon>
        <taxon>Viridiplantae</taxon>
        <taxon>Streptophyta</taxon>
        <taxon>Embryophyta</taxon>
        <taxon>Tracheophyta</taxon>
        <taxon>Spermatophyta</taxon>
        <taxon>Magnoliopsida</taxon>
        <taxon>Liliopsida</taxon>
        <taxon>Poales</taxon>
        <taxon>Poaceae</taxon>
        <taxon>BOP clade</taxon>
        <taxon>Oryzoideae</taxon>
        <taxon>Oryzeae</taxon>
        <taxon>Oryzinae</taxon>
        <taxon>Oryza</taxon>
    </lineage>
</organism>
<dbReference type="EnsemblPlants" id="OPUNC09G11360.1">
    <property type="protein sequence ID" value="OPUNC09G11360.1"/>
    <property type="gene ID" value="OPUNC09G11360"/>
</dbReference>
<reference evidence="1" key="1">
    <citation type="submission" date="2015-04" db="UniProtKB">
        <authorList>
            <consortium name="EnsemblPlants"/>
        </authorList>
    </citation>
    <scope>IDENTIFICATION</scope>
</reference>
<dbReference type="HOGENOM" id="CLU_2945792_0_0_1"/>
<reference evidence="1" key="2">
    <citation type="submission" date="2018-05" db="EMBL/GenBank/DDBJ databases">
        <title>OpunRS2 (Oryza punctata Reference Sequence Version 2).</title>
        <authorList>
            <person name="Zhang J."/>
            <person name="Kudrna D."/>
            <person name="Lee S."/>
            <person name="Talag J."/>
            <person name="Welchert J."/>
            <person name="Wing R.A."/>
        </authorList>
    </citation>
    <scope>NUCLEOTIDE SEQUENCE [LARGE SCALE GENOMIC DNA]</scope>
</reference>
<proteinExistence type="predicted"/>
<name>A0A0E0M234_ORYPU</name>